<evidence type="ECO:0000256" key="10">
    <source>
        <dbReference type="SAM" id="MobiDB-lite"/>
    </source>
</evidence>
<keyword evidence="14" id="KW-1185">Reference proteome</keyword>
<evidence type="ECO:0000313" key="13">
    <source>
        <dbReference type="EMBL" id="CAG5114571.1"/>
    </source>
</evidence>
<dbReference type="Proteomes" id="UP000678393">
    <property type="component" value="Unassembled WGS sequence"/>
</dbReference>
<evidence type="ECO:0000256" key="1">
    <source>
        <dbReference type="ARBA" id="ARBA00000966"/>
    </source>
</evidence>
<dbReference type="PANTHER" id="PTHR22298">
    <property type="entry name" value="ENDO-1,4-BETA-GLUCANASE"/>
    <property type="match status" value="1"/>
</dbReference>
<dbReference type="EMBL" id="CAJHNH020000010">
    <property type="protein sequence ID" value="CAG5114571.1"/>
    <property type="molecule type" value="Genomic_DNA"/>
</dbReference>
<feature type="active site" evidence="8">
    <location>
        <position position="554"/>
    </location>
</feature>
<evidence type="ECO:0000256" key="9">
    <source>
        <dbReference type="RuleBase" id="RU361166"/>
    </source>
</evidence>
<dbReference type="Gene3D" id="1.50.10.10">
    <property type="match status" value="1"/>
</dbReference>
<keyword evidence="6 8" id="KW-0326">Glycosidase</keyword>
<feature type="domain" description="Glycoside hydrolase family 9" evidence="12">
    <location>
        <begin position="162"/>
        <end position="576"/>
    </location>
</feature>
<feature type="region of interest" description="Disordered" evidence="10">
    <location>
        <begin position="119"/>
        <end position="156"/>
    </location>
</feature>
<dbReference type="Gene3D" id="2.60.40.290">
    <property type="match status" value="1"/>
</dbReference>
<dbReference type="EC" id="3.2.1.4" evidence="9"/>
<evidence type="ECO:0000313" key="14">
    <source>
        <dbReference type="Proteomes" id="UP000678393"/>
    </source>
</evidence>
<dbReference type="Pfam" id="PF00759">
    <property type="entry name" value="Glyco_hydro_9"/>
    <property type="match status" value="1"/>
</dbReference>
<dbReference type="InterPro" id="IPR008965">
    <property type="entry name" value="CBM2/CBM3_carb-bd_dom_sf"/>
</dbReference>
<evidence type="ECO:0000256" key="6">
    <source>
        <dbReference type="ARBA" id="ARBA00023295"/>
    </source>
</evidence>
<dbReference type="AlphaFoldDB" id="A0A8S3YGG4"/>
<comment type="caution">
    <text evidence="13">The sequence shown here is derived from an EMBL/GenBank/DDBJ whole genome shotgun (WGS) entry which is preliminary data.</text>
</comment>
<dbReference type="InterPro" id="IPR033126">
    <property type="entry name" value="Glyco_hydro_9_Asp/Glu_AS"/>
</dbReference>
<dbReference type="InterPro" id="IPR001701">
    <property type="entry name" value="Glyco_hydro_9"/>
</dbReference>
<protein>
    <recommendedName>
        <fullName evidence="9">Endoglucanase</fullName>
        <ecNumber evidence="9">3.2.1.4</ecNumber>
    </recommendedName>
</protein>
<dbReference type="GO" id="GO:0030247">
    <property type="term" value="F:polysaccharide binding"/>
    <property type="evidence" value="ECO:0007669"/>
    <property type="project" value="InterPro"/>
</dbReference>
<dbReference type="Pfam" id="PF00553">
    <property type="entry name" value="CBM_2"/>
    <property type="match status" value="1"/>
</dbReference>
<evidence type="ECO:0000256" key="4">
    <source>
        <dbReference type="ARBA" id="ARBA00023001"/>
    </source>
</evidence>
<name>A0A8S3YGG4_9EUPU</name>
<dbReference type="GO" id="GO:0008810">
    <property type="term" value="F:cellulase activity"/>
    <property type="evidence" value="ECO:0007669"/>
    <property type="project" value="UniProtKB-EC"/>
</dbReference>
<feature type="active site" evidence="8">
    <location>
        <position position="563"/>
    </location>
</feature>
<dbReference type="GO" id="GO:0030245">
    <property type="term" value="P:cellulose catabolic process"/>
    <property type="evidence" value="ECO:0007669"/>
    <property type="project" value="UniProtKB-KW"/>
</dbReference>
<evidence type="ECO:0000256" key="8">
    <source>
        <dbReference type="PROSITE-ProRule" id="PRU10060"/>
    </source>
</evidence>
<dbReference type="SUPFAM" id="SSF49384">
    <property type="entry name" value="Carbohydrate-binding domain"/>
    <property type="match status" value="1"/>
</dbReference>
<feature type="chain" id="PRO_5035966298" description="Endoglucanase" evidence="9">
    <location>
        <begin position="21"/>
        <end position="599"/>
    </location>
</feature>
<gene>
    <name evidence="13" type="ORF">CUNI_LOCUS129</name>
</gene>
<comment type="similarity">
    <text evidence="2 8 9">Belongs to the glycosyl hydrolase 9 (cellulase E) family.</text>
</comment>
<evidence type="ECO:0000256" key="5">
    <source>
        <dbReference type="ARBA" id="ARBA00023277"/>
    </source>
</evidence>
<comment type="catalytic activity">
    <reaction evidence="1 9">
        <text>Endohydrolysis of (1-&gt;4)-beta-D-glucosidic linkages in cellulose, lichenin and cereal beta-D-glucans.</text>
        <dbReference type="EC" id="3.2.1.4"/>
    </reaction>
</comment>
<keyword evidence="7 8" id="KW-0624">Polysaccharide degradation</keyword>
<keyword evidence="3 8" id="KW-0378">Hydrolase</keyword>
<proteinExistence type="inferred from homology"/>
<dbReference type="InterPro" id="IPR012341">
    <property type="entry name" value="6hp_glycosidase-like_sf"/>
</dbReference>
<feature type="signal peptide" evidence="9">
    <location>
        <begin position="1"/>
        <end position="20"/>
    </location>
</feature>
<evidence type="ECO:0000259" key="12">
    <source>
        <dbReference type="Pfam" id="PF00759"/>
    </source>
</evidence>
<reference evidence="13" key="1">
    <citation type="submission" date="2021-04" db="EMBL/GenBank/DDBJ databases">
        <authorList>
            <consortium name="Molecular Ecology Group"/>
        </authorList>
    </citation>
    <scope>NUCLEOTIDE SEQUENCE</scope>
</reference>
<evidence type="ECO:0000256" key="3">
    <source>
        <dbReference type="ARBA" id="ARBA00022801"/>
    </source>
</evidence>
<keyword evidence="9" id="KW-0732">Signal</keyword>
<dbReference type="SUPFAM" id="SSF48208">
    <property type="entry name" value="Six-hairpin glycosidases"/>
    <property type="match status" value="1"/>
</dbReference>
<sequence>MDLRNLLLVTAILLPLEIAAVDIPITDSWFGGFQAGACVAITTSLNGWTASLKFSDDVHSVEIWVAKVTKVSSREYRLQNEAFNPILNVGDQFCFSFVGRVTGNVTPKITFSFNGVGDSGSVASTPSSSSSSTTRSSSSSTTRSSSSTAAPSTGGSTANKDYMDALAKSILFYYAQRSGKLPANNPIPWRGDSALSDCVPGGWYDAGDHVKFGLPMASTTTLLLWSLYAFKDGYSAAQQLDAMYDVIKWPLDYFLKAWNSNTKRLTVQVGDGNADHSFWGRPEQMTMSRPCQEVSTSSPGSDVAAETAAALALGAITFKDKDTTYAAQLLTAAESLYAFAKTSRGVFSGASPFYVSSGDKDELCVAGVWLYRATRNAQYLNDARSFSDGAYIWALSWDDKRAACQELLYEETKTSSYRDAVTGFLQTWLPGGSVAYTPCGLAWRDQWGTTRYAANVAFLALVAAEAGLNTAQYRKWGVEQINYILGDNKHNGGCFSFEIGHGKQYPQQPHHRGASCPNLPATCGDAQLNADAPSPQILYGALVGGPDRQDFYQDKRTDYIQNEVATDYNSGFQGALAAINHLVATNNFPQTNNKCPCNP</sequence>
<keyword evidence="5 8" id="KW-0119">Carbohydrate metabolism</keyword>
<dbReference type="InterPro" id="IPR012291">
    <property type="entry name" value="CBM2_carb-bd_dom_sf"/>
</dbReference>
<dbReference type="InterPro" id="IPR008928">
    <property type="entry name" value="6-hairpin_glycosidase_sf"/>
</dbReference>
<dbReference type="OrthoDB" id="10257085at2759"/>
<accession>A0A8S3YGG4</accession>
<evidence type="ECO:0000256" key="2">
    <source>
        <dbReference type="ARBA" id="ARBA00007072"/>
    </source>
</evidence>
<feature type="domain" description="CBM2" evidence="11">
    <location>
        <begin position="21"/>
        <end position="115"/>
    </location>
</feature>
<dbReference type="PROSITE" id="PS00698">
    <property type="entry name" value="GH9_3"/>
    <property type="match status" value="1"/>
</dbReference>
<evidence type="ECO:0000259" key="11">
    <source>
        <dbReference type="Pfam" id="PF00553"/>
    </source>
</evidence>
<dbReference type="InterPro" id="IPR001919">
    <property type="entry name" value="CBD2"/>
</dbReference>
<evidence type="ECO:0000256" key="7">
    <source>
        <dbReference type="ARBA" id="ARBA00023326"/>
    </source>
</evidence>
<organism evidence="13 14">
    <name type="scientific">Candidula unifasciata</name>
    <dbReference type="NCBI Taxonomy" id="100452"/>
    <lineage>
        <taxon>Eukaryota</taxon>
        <taxon>Metazoa</taxon>
        <taxon>Spiralia</taxon>
        <taxon>Lophotrochozoa</taxon>
        <taxon>Mollusca</taxon>
        <taxon>Gastropoda</taxon>
        <taxon>Heterobranchia</taxon>
        <taxon>Euthyneura</taxon>
        <taxon>Panpulmonata</taxon>
        <taxon>Eupulmonata</taxon>
        <taxon>Stylommatophora</taxon>
        <taxon>Helicina</taxon>
        <taxon>Helicoidea</taxon>
        <taxon>Geomitridae</taxon>
        <taxon>Candidula</taxon>
    </lineage>
</organism>
<keyword evidence="4 9" id="KW-0136">Cellulose degradation</keyword>